<organism evidence="1 2">
    <name type="scientific">Halocatena salina</name>
    <dbReference type="NCBI Taxonomy" id="2934340"/>
    <lineage>
        <taxon>Archaea</taxon>
        <taxon>Methanobacteriati</taxon>
        <taxon>Methanobacteriota</taxon>
        <taxon>Stenosarchaea group</taxon>
        <taxon>Halobacteria</taxon>
        <taxon>Halobacteriales</taxon>
        <taxon>Natronomonadaceae</taxon>
        <taxon>Halocatena</taxon>
    </lineage>
</organism>
<accession>A0A8U0ABK9</accession>
<evidence type="ECO:0000313" key="1">
    <source>
        <dbReference type="EMBL" id="UPM45253.1"/>
    </source>
</evidence>
<evidence type="ECO:0000313" key="2">
    <source>
        <dbReference type="Proteomes" id="UP000831768"/>
    </source>
</evidence>
<name>A0A8U0ABK9_9EURY</name>
<geneLocation type="plasmid" evidence="1 2">
    <name>unnamed4</name>
</geneLocation>
<keyword evidence="2" id="KW-1185">Reference proteome</keyword>
<dbReference type="RefSeq" id="WP_247995907.1">
    <property type="nucleotide sequence ID" value="NZ_CP096023.1"/>
</dbReference>
<dbReference type="GeneID" id="71930199"/>
<keyword evidence="1" id="KW-0614">Plasmid</keyword>
<proteinExistence type="predicted"/>
<dbReference type="Proteomes" id="UP000831768">
    <property type="component" value="Plasmid unnamed4"/>
</dbReference>
<dbReference type="KEGG" id="haad:MW046_19090"/>
<dbReference type="AlphaFoldDB" id="A0A8U0ABK9"/>
<dbReference type="EMBL" id="CP096023">
    <property type="protein sequence ID" value="UPM45253.1"/>
    <property type="molecule type" value="Genomic_DNA"/>
</dbReference>
<reference evidence="1" key="1">
    <citation type="submission" date="2022-04" db="EMBL/GenBank/DDBJ databases">
        <title>Halocatena sp. nov., isolated from a salt lake.</title>
        <authorList>
            <person name="Cui H.-L."/>
        </authorList>
    </citation>
    <scope>NUCLEOTIDE SEQUENCE</scope>
    <source>
        <strain evidence="1">AD-1</strain>
        <plasmid evidence="1">unnamed4</plasmid>
    </source>
</reference>
<gene>
    <name evidence="1" type="ORF">MW046_19090</name>
</gene>
<protein>
    <submittedName>
        <fullName evidence="1">Uncharacterized protein</fullName>
    </submittedName>
</protein>
<sequence length="162" mass="18687">MTLQSSWGPTLEITKEEIAEVFGLYYLESDSDSIFVARTTWRLEFLPTTCEDTAWYHRRLGCFLGYPQPDIEAFVQGEHIAPLEVQEESNDHMSPRETAYTTFAPQLHADTDEGRKRAIQIGKENYETVLEYADLWNMPRLGQYAEELFQETVTNQSGFAFA</sequence>